<proteinExistence type="predicted"/>
<evidence type="ECO:0000313" key="2">
    <source>
        <dbReference type="Proteomes" id="UP000315353"/>
    </source>
</evidence>
<dbReference type="AlphaFoldDB" id="A0AB73BAP2"/>
<name>A0AB73BAP2_CORFL</name>
<gene>
    <name evidence="1" type="ORF">CFL01nite_23460</name>
</gene>
<organism evidence="1 2">
    <name type="scientific">Corynebacterium flavescens</name>
    <dbReference type="NCBI Taxonomy" id="28028"/>
    <lineage>
        <taxon>Bacteria</taxon>
        <taxon>Bacillati</taxon>
        <taxon>Actinomycetota</taxon>
        <taxon>Actinomycetes</taxon>
        <taxon>Mycobacteriales</taxon>
        <taxon>Corynebacteriaceae</taxon>
        <taxon>Corynebacterium</taxon>
    </lineage>
</organism>
<dbReference type="Proteomes" id="UP000315353">
    <property type="component" value="Unassembled WGS sequence"/>
</dbReference>
<accession>A0AB73BAP2</accession>
<comment type="caution">
    <text evidence="1">The sequence shown here is derived from an EMBL/GenBank/DDBJ whole genome shotgun (WGS) entry which is preliminary data.</text>
</comment>
<protein>
    <submittedName>
        <fullName evidence="1">Uncharacterized protein</fullName>
    </submittedName>
</protein>
<sequence length="443" mass="46656">MGKGPDVTTENKALVPVWALATEAVNLPNILSEEGMTPARLSELRAVLATLADSPIATLEAHPISTRQERSGGIPLQAASPLAQQLSNLVAQTKTSVPSMLNEAPSGEVLYRMVVPAKVAAQVGTGLVTPMKSQAVAGGVYSALRDSTGIVAKATFVPVSGKAAVAGAASGSAATAGVAAAGAGAMTVAAPLVLMAVAVGVSAHAERQRQESVERITDLLEQLHEDNLKNERSELDGCRDAIDMATAILLDQGRIGLSLGLDSASHAISAASSRSEERLKTWQKSLDALPEGPVEIKALTEAFPSINEEGGEFRTHLELARLTIALKRRLIVLQAVEHTQAEETGNLFQSFTAALNKNARRINELEAGINSVLLHLSTLELKRARGVRNFMFTQGDVDELLNVVYRLRALGNNINTNVPQADIAIEIERSSDGSLVVFPPEAA</sequence>
<dbReference type="EMBL" id="BJNB01000058">
    <property type="protein sequence ID" value="GEB98851.1"/>
    <property type="molecule type" value="Genomic_DNA"/>
</dbReference>
<evidence type="ECO:0000313" key="1">
    <source>
        <dbReference type="EMBL" id="GEB98851.1"/>
    </source>
</evidence>
<reference evidence="1 2" key="1">
    <citation type="submission" date="2019-06" db="EMBL/GenBank/DDBJ databases">
        <title>Whole genome shotgun sequence of Corynebacterium flavescens NBRC 14136.</title>
        <authorList>
            <person name="Hosoyama A."/>
            <person name="Uohara A."/>
            <person name="Ohji S."/>
            <person name="Ichikawa N."/>
        </authorList>
    </citation>
    <scope>NUCLEOTIDE SEQUENCE [LARGE SCALE GENOMIC DNA]</scope>
    <source>
        <strain evidence="1 2">NBRC 14136</strain>
    </source>
</reference>